<dbReference type="KEGG" id="pmak:PMPD1_1104"/>
<dbReference type="RefSeq" id="WP_173633108.1">
    <property type="nucleotide sequence ID" value="NZ_CP054212.1"/>
</dbReference>
<dbReference type="PANTHER" id="PTHR30386:SF28">
    <property type="entry name" value="EXPORTED PROTEIN"/>
    <property type="match status" value="1"/>
</dbReference>
<reference evidence="4 5" key="1">
    <citation type="submission" date="2020-06" db="EMBL/GenBank/DDBJ databases">
        <title>Genome sequence of Paramixta manurensis strain PD-1.</title>
        <authorList>
            <person name="Lee C.W."/>
            <person name="Kim J."/>
        </authorList>
    </citation>
    <scope>NUCLEOTIDE SEQUENCE [LARGE SCALE GENOMIC DNA]</scope>
    <source>
        <strain evidence="4 5">PD-1</strain>
    </source>
</reference>
<keyword evidence="1" id="KW-0175">Coiled coil</keyword>
<evidence type="ECO:0000256" key="1">
    <source>
        <dbReference type="SAM" id="Coils"/>
    </source>
</evidence>
<evidence type="ECO:0000313" key="5">
    <source>
        <dbReference type="Proteomes" id="UP000505325"/>
    </source>
</evidence>
<evidence type="ECO:0000313" key="4">
    <source>
        <dbReference type="EMBL" id="QKJ86070.1"/>
    </source>
</evidence>
<feature type="transmembrane region" description="Helical" evidence="2">
    <location>
        <begin position="29"/>
        <end position="50"/>
    </location>
</feature>
<evidence type="ECO:0000256" key="2">
    <source>
        <dbReference type="SAM" id="Phobius"/>
    </source>
</evidence>
<accession>A0A6M8UEE4</accession>
<dbReference type="InterPro" id="IPR058982">
    <property type="entry name" value="Beta-barrel_AprE"/>
</dbReference>
<evidence type="ECO:0000259" key="3">
    <source>
        <dbReference type="Pfam" id="PF26002"/>
    </source>
</evidence>
<proteinExistence type="predicted"/>
<keyword evidence="2" id="KW-0472">Membrane</keyword>
<name>A0A6M8UEE4_9GAMM</name>
<dbReference type="Pfam" id="PF26002">
    <property type="entry name" value="Beta-barrel_AprE"/>
    <property type="match status" value="1"/>
</dbReference>
<dbReference type="Gene3D" id="2.40.50.100">
    <property type="match status" value="1"/>
</dbReference>
<keyword evidence="2" id="KW-0812">Transmembrane</keyword>
<dbReference type="InterPro" id="IPR050739">
    <property type="entry name" value="MFP"/>
</dbReference>
<gene>
    <name evidence="4" type="ORF">PMPD1_1104</name>
</gene>
<keyword evidence="5" id="KW-1185">Reference proteome</keyword>
<dbReference type="AlphaFoldDB" id="A0A6M8UEE4"/>
<dbReference type="InterPro" id="IPR011053">
    <property type="entry name" value="Single_hybrid_motif"/>
</dbReference>
<feature type="coiled-coil region" evidence="1">
    <location>
        <begin position="193"/>
        <end position="227"/>
    </location>
</feature>
<dbReference type="SUPFAM" id="SSF51230">
    <property type="entry name" value="Single hybrid motif"/>
    <property type="match status" value="1"/>
</dbReference>
<sequence>MTDSLFRQEALDAQKNKMMGSVSLYCPPWRWLVISLVAIMTMVVVSFLVFGSYTKRETANGQLLPSQGVYNVSAPVTGTVTKMLVKEGSQVTRGMPLLEISSELSTSLGQTRKVVYNQLLLQRTQLQAELAGAKTINEETLRGLNSQLGSLNSQQRLIKLQQVKRQQQLTLAKRQLEKLRTMRQQGFASNQQVDEQDNNVLEASARLQDTDRQAMDLEQRIFSIKQQLREQPLNSLSQQRDITRRLADIEQSIAENESRRAIIVTAAQSGKVGTLLSKLGQVVNTGQPLLYILPEGNQLQARIMVGSRSIGFINPGQKVVLRYEAYPYQKFGVQHGTVAEVSTATLSPQEVMSITGDNNVQEKLYQVTVNLDKQDISLYGKNVPLRSGIRLEADFLIEKRNIIEWVFEPLYALGHRL</sequence>
<dbReference type="Gene3D" id="2.40.30.170">
    <property type="match status" value="1"/>
</dbReference>
<keyword evidence="2" id="KW-1133">Transmembrane helix</keyword>
<feature type="domain" description="AprE-like beta-barrel" evidence="3">
    <location>
        <begin position="302"/>
        <end position="395"/>
    </location>
</feature>
<dbReference type="PANTHER" id="PTHR30386">
    <property type="entry name" value="MEMBRANE FUSION SUBUNIT OF EMRAB-TOLC MULTIDRUG EFFLUX PUMP"/>
    <property type="match status" value="1"/>
</dbReference>
<protein>
    <submittedName>
        <fullName evidence="4">HlyD family efflux transporter periplasmic adaptor subunit</fullName>
    </submittedName>
</protein>
<dbReference type="PRINTS" id="PR01490">
    <property type="entry name" value="RTXTOXIND"/>
</dbReference>
<dbReference type="Proteomes" id="UP000505325">
    <property type="component" value="Chromosome"/>
</dbReference>
<organism evidence="4 5">
    <name type="scientific">Paramixta manurensis</name>
    <dbReference type="NCBI Taxonomy" id="2740817"/>
    <lineage>
        <taxon>Bacteria</taxon>
        <taxon>Pseudomonadati</taxon>
        <taxon>Pseudomonadota</taxon>
        <taxon>Gammaproteobacteria</taxon>
        <taxon>Enterobacterales</taxon>
        <taxon>Erwiniaceae</taxon>
        <taxon>Paramixta</taxon>
    </lineage>
</organism>
<dbReference type="EMBL" id="CP054212">
    <property type="protein sequence ID" value="QKJ86070.1"/>
    <property type="molecule type" value="Genomic_DNA"/>
</dbReference>